<feature type="transmembrane region" description="Helical" evidence="12">
    <location>
        <begin position="35"/>
        <end position="57"/>
    </location>
</feature>
<dbReference type="PROSITE" id="PS00211">
    <property type="entry name" value="ABC_TRANSPORTER_1"/>
    <property type="match status" value="2"/>
</dbReference>
<dbReference type="FunFam" id="3.40.50.300:FF:002145">
    <property type="entry name" value="ABC transporter (MsbA subfamily)"/>
    <property type="match status" value="1"/>
</dbReference>
<feature type="domain" description="ABC transporter" evidence="13">
    <location>
        <begin position="615"/>
        <end position="846"/>
    </location>
</feature>
<evidence type="ECO:0000256" key="7">
    <source>
        <dbReference type="ARBA" id="ARBA00022840"/>
    </source>
</evidence>
<dbReference type="InterPro" id="IPR003439">
    <property type="entry name" value="ABC_transporter-like_ATP-bd"/>
</dbReference>
<protein>
    <submittedName>
        <fullName evidence="15">P-loop containing nucleoside triphosphate hydrolase protein</fullName>
    </submittedName>
</protein>
<dbReference type="PROSITE" id="PS50929">
    <property type="entry name" value="ABC_TM1F"/>
    <property type="match status" value="2"/>
</dbReference>
<feature type="compositionally biased region" description="Polar residues" evidence="11">
    <location>
        <begin position="808"/>
        <end position="818"/>
    </location>
</feature>
<dbReference type="CDD" id="cd18580">
    <property type="entry name" value="ABC_6TM_ABCC_D2"/>
    <property type="match status" value="1"/>
</dbReference>
<dbReference type="InterPro" id="IPR017871">
    <property type="entry name" value="ABC_transporter-like_CS"/>
</dbReference>
<dbReference type="InterPro" id="IPR044726">
    <property type="entry name" value="ABCC_6TM_D2"/>
</dbReference>
<dbReference type="PANTHER" id="PTHR24223:SF345">
    <property type="entry name" value="ABC MULTIDRUG TRANSPORTER (EUROFUNG)"/>
    <property type="match status" value="1"/>
</dbReference>
<dbReference type="GO" id="GO:0005886">
    <property type="term" value="C:plasma membrane"/>
    <property type="evidence" value="ECO:0007669"/>
    <property type="project" value="UniProtKB-SubCell"/>
</dbReference>
<keyword evidence="10" id="KW-0325">Glycoprotein</keyword>
<feature type="region of interest" description="Disordered" evidence="11">
    <location>
        <begin position="808"/>
        <end position="862"/>
    </location>
</feature>
<evidence type="ECO:0000256" key="5">
    <source>
        <dbReference type="ARBA" id="ARBA00022692"/>
    </source>
</evidence>
<feature type="transmembrane region" description="Helical" evidence="12">
    <location>
        <begin position="384"/>
        <end position="402"/>
    </location>
</feature>
<evidence type="ECO:0000313" key="15">
    <source>
        <dbReference type="EMBL" id="KAJ5094458.1"/>
    </source>
</evidence>
<evidence type="ECO:0000256" key="9">
    <source>
        <dbReference type="ARBA" id="ARBA00023136"/>
    </source>
</evidence>
<dbReference type="Pfam" id="PF00005">
    <property type="entry name" value="ABC_tran"/>
    <property type="match status" value="2"/>
</dbReference>
<comment type="caution">
    <text evidence="15">The sequence shown here is derived from an EMBL/GenBank/DDBJ whole genome shotgun (WGS) entry which is preliminary data.</text>
</comment>
<feature type="transmembrane region" description="Helical" evidence="12">
    <location>
        <begin position="103"/>
        <end position="122"/>
    </location>
</feature>
<dbReference type="GO" id="GO:0005524">
    <property type="term" value="F:ATP binding"/>
    <property type="evidence" value="ECO:0007669"/>
    <property type="project" value="UniProtKB-KW"/>
</dbReference>
<dbReference type="InterPro" id="IPR044746">
    <property type="entry name" value="ABCC_6TM_D1"/>
</dbReference>
<feature type="transmembrane region" description="Helical" evidence="12">
    <location>
        <begin position="487"/>
        <end position="515"/>
    </location>
</feature>
<dbReference type="OrthoDB" id="4139357at2759"/>
<evidence type="ECO:0000259" key="14">
    <source>
        <dbReference type="PROSITE" id="PS50929"/>
    </source>
</evidence>
<dbReference type="InterPro" id="IPR027417">
    <property type="entry name" value="P-loop_NTPase"/>
</dbReference>
<feature type="compositionally biased region" description="Acidic residues" evidence="11">
    <location>
        <begin position="823"/>
        <end position="833"/>
    </location>
</feature>
<keyword evidence="6" id="KW-0547">Nucleotide-binding</keyword>
<dbReference type="Gene3D" id="3.40.50.300">
    <property type="entry name" value="P-loop containing nucleotide triphosphate hydrolases"/>
    <property type="match status" value="2"/>
</dbReference>
<reference evidence="15" key="2">
    <citation type="journal article" date="2023" name="IMA Fungus">
        <title>Comparative genomic study of the Penicillium genus elucidates a diverse pangenome and 15 lateral gene transfer events.</title>
        <authorList>
            <person name="Petersen C."/>
            <person name="Sorensen T."/>
            <person name="Nielsen M.R."/>
            <person name="Sondergaard T.E."/>
            <person name="Sorensen J.L."/>
            <person name="Fitzpatrick D.A."/>
            <person name="Frisvad J.C."/>
            <person name="Nielsen K.L."/>
        </authorList>
    </citation>
    <scope>NUCLEOTIDE SEQUENCE</scope>
    <source>
        <strain evidence="15">IBT 30069</strain>
    </source>
</reference>
<feature type="transmembrane region" description="Helical" evidence="12">
    <location>
        <begin position="886"/>
        <end position="903"/>
    </location>
</feature>
<dbReference type="PROSITE" id="PS50893">
    <property type="entry name" value="ABC_TRANSPORTER_2"/>
    <property type="match status" value="2"/>
</dbReference>
<dbReference type="InterPro" id="IPR036640">
    <property type="entry name" value="ABC1_TM_sf"/>
</dbReference>
<evidence type="ECO:0000313" key="16">
    <source>
        <dbReference type="Proteomes" id="UP001149165"/>
    </source>
</evidence>
<dbReference type="CDD" id="cd18579">
    <property type="entry name" value="ABC_6TM_ABCC_D1"/>
    <property type="match status" value="1"/>
</dbReference>
<dbReference type="InterPro" id="IPR003593">
    <property type="entry name" value="AAA+_ATPase"/>
</dbReference>
<keyword evidence="16" id="KW-1185">Reference proteome</keyword>
<dbReference type="InterPro" id="IPR011527">
    <property type="entry name" value="ABC1_TM_dom"/>
</dbReference>
<evidence type="ECO:0000256" key="6">
    <source>
        <dbReference type="ARBA" id="ARBA00022741"/>
    </source>
</evidence>
<proteinExistence type="inferred from homology"/>
<reference evidence="15" key="1">
    <citation type="submission" date="2022-11" db="EMBL/GenBank/DDBJ databases">
        <authorList>
            <person name="Petersen C."/>
        </authorList>
    </citation>
    <scope>NUCLEOTIDE SEQUENCE</scope>
    <source>
        <strain evidence="15">IBT 30069</strain>
    </source>
</reference>
<dbReference type="PANTHER" id="PTHR24223">
    <property type="entry name" value="ATP-BINDING CASSETTE SUB-FAMILY C"/>
    <property type="match status" value="1"/>
</dbReference>
<evidence type="ECO:0000259" key="13">
    <source>
        <dbReference type="PROSITE" id="PS50893"/>
    </source>
</evidence>
<keyword evidence="4" id="KW-1003">Cell membrane</keyword>
<keyword evidence="3" id="KW-0813">Transport</keyword>
<dbReference type="Proteomes" id="UP001149165">
    <property type="component" value="Unassembled WGS sequence"/>
</dbReference>
<feature type="transmembrane region" description="Helical" evidence="12">
    <location>
        <begin position="1143"/>
        <end position="1165"/>
    </location>
</feature>
<name>A0A9W9F6D7_9EURO</name>
<evidence type="ECO:0000256" key="11">
    <source>
        <dbReference type="SAM" id="MobiDB-lite"/>
    </source>
</evidence>
<feature type="transmembrane region" description="Helical" evidence="12">
    <location>
        <begin position="77"/>
        <end position="97"/>
    </location>
</feature>
<dbReference type="Pfam" id="PF00664">
    <property type="entry name" value="ABC_membrane"/>
    <property type="match status" value="2"/>
</dbReference>
<comment type="similarity">
    <text evidence="2">Belongs to the ABC transporter superfamily. ABCC family. Conjugate transporter (TC 3.A.1.208) subfamily.</text>
</comment>
<keyword evidence="7" id="KW-0067">ATP-binding</keyword>
<dbReference type="SMART" id="SM00382">
    <property type="entry name" value="AAA"/>
    <property type="match status" value="2"/>
</dbReference>
<feature type="transmembrane region" description="Helical" evidence="12">
    <location>
        <begin position="1109"/>
        <end position="1131"/>
    </location>
</feature>
<evidence type="ECO:0000256" key="4">
    <source>
        <dbReference type="ARBA" id="ARBA00022475"/>
    </source>
</evidence>
<dbReference type="GO" id="GO:0140359">
    <property type="term" value="F:ABC-type transporter activity"/>
    <property type="evidence" value="ECO:0007669"/>
    <property type="project" value="InterPro"/>
</dbReference>
<feature type="domain" description="ABC transporter" evidence="13">
    <location>
        <begin position="1206"/>
        <end position="1460"/>
    </location>
</feature>
<feature type="transmembrane region" description="Helical" evidence="12">
    <location>
        <begin position="535"/>
        <end position="560"/>
    </location>
</feature>
<evidence type="ECO:0000256" key="12">
    <source>
        <dbReference type="SAM" id="Phobius"/>
    </source>
</evidence>
<gene>
    <name evidence="15" type="ORF">N7456_010319</name>
</gene>
<dbReference type="SUPFAM" id="SSF90123">
    <property type="entry name" value="ABC transporter transmembrane region"/>
    <property type="match status" value="2"/>
</dbReference>
<feature type="domain" description="ABC transmembrane type-1" evidence="14">
    <location>
        <begin position="278"/>
        <end position="555"/>
    </location>
</feature>
<evidence type="ECO:0000256" key="8">
    <source>
        <dbReference type="ARBA" id="ARBA00022989"/>
    </source>
</evidence>
<dbReference type="Gene3D" id="1.20.1560.10">
    <property type="entry name" value="ABC transporter type 1, transmembrane domain"/>
    <property type="match status" value="2"/>
</dbReference>
<organism evidence="15 16">
    <name type="scientific">Penicillium angulare</name>
    <dbReference type="NCBI Taxonomy" id="116970"/>
    <lineage>
        <taxon>Eukaryota</taxon>
        <taxon>Fungi</taxon>
        <taxon>Dikarya</taxon>
        <taxon>Ascomycota</taxon>
        <taxon>Pezizomycotina</taxon>
        <taxon>Eurotiomycetes</taxon>
        <taxon>Eurotiomycetidae</taxon>
        <taxon>Eurotiales</taxon>
        <taxon>Aspergillaceae</taxon>
        <taxon>Penicillium</taxon>
    </lineage>
</organism>
<feature type="transmembrane region" description="Helical" evidence="12">
    <location>
        <begin position="310"/>
        <end position="329"/>
    </location>
</feature>
<keyword evidence="8 12" id="KW-1133">Transmembrane helix</keyword>
<keyword evidence="15" id="KW-0378">Hydrolase</keyword>
<evidence type="ECO:0000256" key="2">
    <source>
        <dbReference type="ARBA" id="ARBA00009726"/>
    </source>
</evidence>
<feature type="transmembrane region" description="Helical" evidence="12">
    <location>
        <begin position="1016"/>
        <end position="1040"/>
    </location>
</feature>
<evidence type="ECO:0000256" key="3">
    <source>
        <dbReference type="ARBA" id="ARBA00022448"/>
    </source>
</evidence>
<dbReference type="EMBL" id="JAPQKH010000006">
    <property type="protein sequence ID" value="KAJ5094458.1"/>
    <property type="molecule type" value="Genomic_DNA"/>
</dbReference>
<dbReference type="InterPro" id="IPR050173">
    <property type="entry name" value="ABC_transporter_C-like"/>
</dbReference>
<feature type="transmembrane region" description="Helical" evidence="12">
    <location>
        <begin position="275"/>
        <end position="298"/>
    </location>
</feature>
<evidence type="ECO:0000256" key="1">
    <source>
        <dbReference type="ARBA" id="ARBA00004651"/>
    </source>
</evidence>
<dbReference type="SUPFAM" id="SSF52540">
    <property type="entry name" value="P-loop containing nucleoside triphosphate hydrolases"/>
    <property type="match status" value="2"/>
</dbReference>
<accession>A0A9W9F6D7</accession>
<comment type="subcellular location">
    <subcellularLocation>
        <location evidence="1">Cell membrane</location>
        <topology evidence="1">Multi-pass membrane protein</topology>
    </subcellularLocation>
</comment>
<feature type="transmembrane region" description="Helical" evidence="12">
    <location>
        <begin position="408"/>
        <end position="427"/>
    </location>
</feature>
<feature type="transmembrane region" description="Helical" evidence="12">
    <location>
        <begin position="923"/>
        <end position="951"/>
    </location>
</feature>
<sequence length="1464" mass="163176">MSSWMTADYFAGEQRLCLPSQRAPSFVAISFLRELFFDIFVAIVPTLIFFFFAPFNFHRLRKQPIKVVPNYRGICKLFIAVVLAFLNLTTLVLEIKTGSHPPYLYSAAGSFAAGLIIPYLSFINHSRSQRPFDLLNGVLTLSLSRDLLQVLLLRYIDQCRISIPSEATIIAKIVLLILELQSKRSILREPWQGLSFEETESNFSQSFFWWVNSLLRRGRYELFEVEDLPPLPRDLSSQLLREKMKHYWEIRSKPERRFELALALMKCTFWENIRVVPFMLAAMCLQYAQPVLISQLIRFVSVPHPDQRDLRGYGLILLTFKIYVGLAVLKGRRDIAQRRVTTVSKGSLMSLIHHKSLISGNDSNHSAITLIGNDVEDVQRAMQWFHVIWSSIISFGVGLYLLSFQLGWASVVPVILVFITSQGGKYVSKNFVSKQRAWSDATQTRISLIRTVLGHLKSIKMGGYSQKIEEKIQEARKTELNAGLTTYWLDVLLAGCASFLNVVGPAITLGVYTVVAKYTGNPPLDTERVFTSFGLIQMVTLPVNSMLFIIPNFIAAIAGFDRIQKFLLEPTHENKHLDLTHQTVIDQEPVDLLNQDLADITNPSGGGGGGGGYAIKFQDVSVRFDTEDRPVLNKIDFEIEAGWIVMIKGITGSGKTTLARTIIGDLQPESGSISTSSRKMAFCSQSPWLPNGTIRDLIAGPPASKITDEKWYQRVLFACDLEDDLAQLPNGDETLVGGTSLSGGQKQRVAVARAIYSRLDILVLDDVFSALDARTANRVAQRLIGPSGLLRELKKTVVLITHSNTDGSISQKGTWSQLKSEDSPTDTETEEESSLQNSSDVAQEEKPIEDSSLATSKPKRSMDSVRQIGDSAIYQYYIKAIGASRIMATIAILMSAAVFTMLIQNWLRLWTANVDKNGDQRTWFYLIIYLLLALGHWLSLTGMATVSLLVVPTSGQNLHNNLIRTVINAPLSFITSTDMVATTLSRFSQDMKQVDRQLPGQIAALGSQIFKLIAQVLLLFMAQAYFLLTLPFLIIIVYVIQKIYLFTSRQLRWLSMEANSLPNTNFLETVHGITTIRAFGWENEYALDNSKAIDTSQVPSYTLLAIEQWLTLVLDLIVAAVAVFNVVLIVTQSDNGSISAGQVGIIMNVILSVNIVLFVAVQSWANFDASLGVISRIKGFSSTVLPEPQSEETISPSDSWPAKGAVEFENVVADYSTASDTDSESTVSTYHAINHISLKLTPGQKIGICGRTGSGKSSLLLSILRLIDPMTGSITIDGLDLTAVSRETLRSRIITIPQDLFIITSDSIHDNLDILKNNSSEEVLIALEKVHLRSLLDTRAAYKGFTPEQYLDVRMEDWTLSQGQMQLFSLARALLLRSSRGRLVLLDEATGNVDQETDKWVQQIVREEFQGYTTIVVAHRLETIADADSIVVMNQGKVVETGSFNELWQKEDSFFRSIFDSNGP</sequence>
<keyword evidence="9 12" id="KW-0472">Membrane</keyword>
<dbReference type="GO" id="GO:0016887">
    <property type="term" value="F:ATP hydrolysis activity"/>
    <property type="evidence" value="ECO:0007669"/>
    <property type="project" value="InterPro"/>
</dbReference>
<evidence type="ECO:0000256" key="10">
    <source>
        <dbReference type="ARBA" id="ARBA00023180"/>
    </source>
</evidence>
<feature type="domain" description="ABC transmembrane type-1" evidence="14">
    <location>
        <begin position="886"/>
        <end position="1169"/>
    </location>
</feature>
<keyword evidence="5 12" id="KW-0812">Transmembrane</keyword>